<dbReference type="PANTHER" id="PTHR30146">
    <property type="entry name" value="LACI-RELATED TRANSCRIPTIONAL REPRESSOR"/>
    <property type="match status" value="1"/>
</dbReference>
<name>A0A4Y3KN45_9CELL</name>
<evidence type="ECO:0000313" key="6">
    <source>
        <dbReference type="EMBL" id="GEA84804.1"/>
    </source>
</evidence>
<dbReference type="Gene3D" id="1.10.260.40">
    <property type="entry name" value="lambda repressor-like DNA-binding domains"/>
    <property type="match status" value="1"/>
</dbReference>
<evidence type="ECO:0000259" key="5">
    <source>
        <dbReference type="PROSITE" id="PS50932"/>
    </source>
</evidence>
<keyword evidence="1" id="KW-0805">Transcription regulation</keyword>
<comment type="caution">
    <text evidence="6">The sequence shown here is derived from an EMBL/GenBank/DDBJ whole genome shotgun (WGS) entry which is preliminary data.</text>
</comment>
<evidence type="ECO:0000313" key="7">
    <source>
        <dbReference type="Proteomes" id="UP000320461"/>
    </source>
</evidence>
<dbReference type="SMART" id="SM00354">
    <property type="entry name" value="HTH_LACI"/>
    <property type="match status" value="1"/>
</dbReference>
<dbReference type="CDD" id="cd06293">
    <property type="entry name" value="PBP1_LacI-like"/>
    <property type="match status" value="1"/>
</dbReference>
<accession>A0A4Y3KN45</accession>
<proteinExistence type="predicted"/>
<reference evidence="6 7" key="1">
    <citation type="submission" date="2019-06" db="EMBL/GenBank/DDBJ databases">
        <title>Whole genome shotgun sequence of Cellulomonas gelida NBRC 3748.</title>
        <authorList>
            <person name="Hosoyama A."/>
            <person name="Uohara A."/>
            <person name="Ohji S."/>
            <person name="Ichikawa N."/>
        </authorList>
    </citation>
    <scope>NUCLEOTIDE SEQUENCE [LARGE SCALE GENOMIC DNA]</scope>
    <source>
        <strain evidence="6 7">NBRC 3748</strain>
    </source>
</reference>
<dbReference type="InterPro" id="IPR046335">
    <property type="entry name" value="LacI/GalR-like_sensor"/>
</dbReference>
<dbReference type="SUPFAM" id="SSF47413">
    <property type="entry name" value="lambda repressor-like DNA-binding domains"/>
    <property type="match status" value="1"/>
</dbReference>
<protein>
    <submittedName>
        <fullName evidence="6">LacI family transcriptional regulator</fullName>
    </submittedName>
</protein>
<dbReference type="GO" id="GO:0003700">
    <property type="term" value="F:DNA-binding transcription factor activity"/>
    <property type="evidence" value="ECO:0007669"/>
    <property type="project" value="TreeGrafter"/>
</dbReference>
<dbReference type="SUPFAM" id="SSF53822">
    <property type="entry name" value="Periplasmic binding protein-like I"/>
    <property type="match status" value="1"/>
</dbReference>
<evidence type="ECO:0000256" key="4">
    <source>
        <dbReference type="SAM" id="MobiDB-lite"/>
    </source>
</evidence>
<keyword evidence="3" id="KW-0804">Transcription</keyword>
<dbReference type="EMBL" id="BJLQ01000020">
    <property type="protein sequence ID" value="GEA84804.1"/>
    <property type="molecule type" value="Genomic_DNA"/>
</dbReference>
<dbReference type="Proteomes" id="UP000320461">
    <property type="component" value="Unassembled WGS sequence"/>
</dbReference>
<dbReference type="InterPro" id="IPR000843">
    <property type="entry name" value="HTH_LacI"/>
</dbReference>
<evidence type="ECO:0000256" key="1">
    <source>
        <dbReference type="ARBA" id="ARBA00023015"/>
    </source>
</evidence>
<evidence type="ECO:0000256" key="3">
    <source>
        <dbReference type="ARBA" id="ARBA00023163"/>
    </source>
</evidence>
<dbReference type="Pfam" id="PF13377">
    <property type="entry name" value="Peripla_BP_3"/>
    <property type="match status" value="1"/>
</dbReference>
<dbReference type="AlphaFoldDB" id="A0A4Y3KN45"/>
<dbReference type="OrthoDB" id="37081at2"/>
<feature type="region of interest" description="Disordered" evidence="4">
    <location>
        <begin position="1"/>
        <end position="32"/>
    </location>
</feature>
<dbReference type="CDD" id="cd01392">
    <property type="entry name" value="HTH_LacI"/>
    <property type="match status" value="1"/>
</dbReference>
<keyword evidence="2" id="KW-0238">DNA-binding</keyword>
<dbReference type="Gene3D" id="3.40.50.2300">
    <property type="match status" value="2"/>
</dbReference>
<feature type="compositionally biased region" description="Acidic residues" evidence="4">
    <location>
        <begin position="1"/>
        <end position="11"/>
    </location>
</feature>
<dbReference type="RefSeq" id="WP_141370706.1">
    <property type="nucleotide sequence ID" value="NZ_BJLQ01000020.1"/>
</dbReference>
<keyword evidence="7" id="KW-1185">Reference proteome</keyword>
<dbReference type="PANTHER" id="PTHR30146:SF109">
    <property type="entry name" value="HTH-TYPE TRANSCRIPTIONAL REGULATOR GALS"/>
    <property type="match status" value="1"/>
</dbReference>
<dbReference type="InterPro" id="IPR010982">
    <property type="entry name" value="Lambda_DNA-bd_dom_sf"/>
</dbReference>
<dbReference type="PROSITE" id="PS50932">
    <property type="entry name" value="HTH_LACI_2"/>
    <property type="match status" value="1"/>
</dbReference>
<feature type="domain" description="HTH lacI-type" evidence="5">
    <location>
        <begin position="33"/>
        <end position="87"/>
    </location>
</feature>
<sequence>MREQQVDDDDADGRGHGVPKGAASRTDGTARSVGVRDVAAHAGVSLGTVSNVLNNPDRVGPATRERVESAMRSLGFVPSRAAGQLRSRRSELIGLVVPDVGNPFWASVLRGVETVADEAGLTMVIGSTHQDPERQEHLLRVLKSQGVDGLVIAPIVDRAADWAPFEDRRFGVVTLERQGADSTGAWVSLDNVEGARLAMSHLLDHGHRRIALVNGPASVSWCAERRAGVVLALAEHGLEARDVVVDVEVCDLTVDEGAAAIAPLLDSRSVTAVMCVNDMLALGALLAMQERGLRVPQDVALIGYDDADFAPALNPSLSTVRQPSFEMGVAAARLLLRADGRDPGEHVEFEPQLVVRSSTAQVTPAGV</sequence>
<dbReference type="PROSITE" id="PS00356">
    <property type="entry name" value="HTH_LACI_1"/>
    <property type="match status" value="1"/>
</dbReference>
<organism evidence="6 7">
    <name type="scientific">Cellulomonas gelida</name>
    <dbReference type="NCBI Taxonomy" id="1712"/>
    <lineage>
        <taxon>Bacteria</taxon>
        <taxon>Bacillati</taxon>
        <taxon>Actinomycetota</taxon>
        <taxon>Actinomycetes</taxon>
        <taxon>Micrococcales</taxon>
        <taxon>Cellulomonadaceae</taxon>
        <taxon>Cellulomonas</taxon>
    </lineage>
</organism>
<dbReference type="InterPro" id="IPR028082">
    <property type="entry name" value="Peripla_BP_I"/>
</dbReference>
<dbReference type="Pfam" id="PF00356">
    <property type="entry name" value="LacI"/>
    <property type="match status" value="1"/>
</dbReference>
<evidence type="ECO:0000256" key="2">
    <source>
        <dbReference type="ARBA" id="ARBA00023125"/>
    </source>
</evidence>
<dbReference type="GO" id="GO:0000976">
    <property type="term" value="F:transcription cis-regulatory region binding"/>
    <property type="evidence" value="ECO:0007669"/>
    <property type="project" value="TreeGrafter"/>
</dbReference>
<gene>
    <name evidence="6" type="ORF">CGE01nite_20550</name>
</gene>